<feature type="region of interest" description="Disordered" evidence="10">
    <location>
        <begin position="847"/>
        <end position="921"/>
    </location>
</feature>
<organism evidence="15 16">
    <name type="scientific">Tilletiaria anomala (strain ATCC 24038 / CBS 436.72 / UBC 951)</name>
    <dbReference type="NCBI Taxonomy" id="1037660"/>
    <lineage>
        <taxon>Eukaryota</taxon>
        <taxon>Fungi</taxon>
        <taxon>Dikarya</taxon>
        <taxon>Basidiomycota</taxon>
        <taxon>Ustilaginomycotina</taxon>
        <taxon>Exobasidiomycetes</taxon>
        <taxon>Georgefischeriales</taxon>
        <taxon>Tilletiariaceae</taxon>
        <taxon>Tilletiaria</taxon>
    </lineage>
</organism>
<proteinExistence type="predicted"/>
<feature type="compositionally biased region" description="Low complexity" evidence="10">
    <location>
        <begin position="1178"/>
        <end position="1189"/>
    </location>
</feature>
<dbReference type="PRINTS" id="PR00503">
    <property type="entry name" value="BROMODOMAIN"/>
</dbReference>
<feature type="compositionally biased region" description="Acidic residues" evidence="10">
    <location>
        <begin position="1229"/>
        <end position="1245"/>
    </location>
</feature>
<feature type="compositionally biased region" description="Low complexity" evidence="10">
    <location>
        <begin position="456"/>
        <end position="466"/>
    </location>
</feature>
<dbReference type="InParanoid" id="A0A066WK01"/>
<evidence type="ECO:0000259" key="11">
    <source>
        <dbReference type="PROSITE" id="PS50014"/>
    </source>
</evidence>
<evidence type="ECO:0000259" key="12">
    <source>
        <dbReference type="PROSITE" id="PS50016"/>
    </source>
</evidence>
<dbReference type="PROSITE" id="PS50016">
    <property type="entry name" value="ZF_PHD_2"/>
    <property type="match status" value="1"/>
</dbReference>
<keyword evidence="5" id="KW-0862">Zinc</keyword>
<feature type="compositionally biased region" description="Acidic residues" evidence="10">
    <location>
        <begin position="1079"/>
        <end position="1112"/>
    </location>
</feature>
<evidence type="ECO:0000256" key="5">
    <source>
        <dbReference type="ARBA" id="ARBA00022833"/>
    </source>
</evidence>
<dbReference type="PANTHER" id="PTHR13793">
    <property type="entry name" value="PHD FINGER PROTEINS"/>
    <property type="match status" value="1"/>
</dbReference>
<evidence type="ECO:0000313" key="15">
    <source>
        <dbReference type="EMBL" id="KDN52878.1"/>
    </source>
</evidence>
<dbReference type="InterPro" id="IPR000313">
    <property type="entry name" value="PWWP_dom"/>
</dbReference>
<gene>
    <name evidence="15" type="ORF">K437DRAFT_243037</name>
</gene>
<dbReference type="InterPro" id="IPR036427">
    <property type="entry name" value="Bromodomain-like_sf"/>
</dbReference>
<feature type="compositionally biased region" description="Basic and acidic residues" evidence="10">
    <location>
        <begin position="1043"/>
        <end position="1055"/>
    </location>
</feature>
<evidence type="ECO:0000259" key="13">
    <source>
        <dbReference type="PROSITE" id="PS50812"/>
    </source>
</evidence>
<keyword evidence="4 9" id="KW-0863">Zinc-finger</keyword>
<name>A0A066WK01_TILAU</name>
<dbReference type="SMART" id="SM00249">
    <property type="entry name" value="PHD"/>
    <property type="match status" value="2"/>
</dbReference>
<feature type="compositionally biased region" description="Low complexity" evidence="10">
    <location>
        <begin position="1206"/>
        <end position="1218"/>
    </location>
</feature>
<feature type="compositionally biased region" description="Basic residues" evidence="10">
    <location>
        <begin position="1141"/>
        <end position="1152"/>
    </location>
</feature>
<evidence type="ECO:0000256" key="4">
    <source>
        <dbReference type="ARBA" id="ARBA00022771"/>
    </source>
</evidence>
<dbReference type="Proteomes" id="UP000027361">
    <property type="component" value="Unassembled WGS sequence"/>
</dbReference>
<dbReference type="InterPro" id="IPR050701">
    <property type="entry name" value="Histone_Mod_Regulator"/>
</dbReference>
<dbReference type="HOGENOM" id="CLU_003589_0_0_1"/>
<dbReference type="SUPFAM" id="SSF63748">
    <property type="entry name" value="Tudor/PWWP/MBT"/>
    <property type="match status" value="1"/>
</dbReference>
<dbReference type="InterPro" id="IPR013083">
    <property type="entry name" value="Znf_RING/FYVE/PHD"/>
</dbReference>
<dbReference type="PROSITE" id="PS51805">
    <property type="entry name" value="EPHD"/>
    <property type="match status" value="1"/>
</dbReference>
<evidence type="ECO:0000256" key="1">
    <source>
        <dbReference type="ARBA" id="ARBA00004123"/>
    </source>
</evidence>
<reference evidence="15 16" key="1">
    <citation type="submission" date="2014-05" db="EMBL/GenBank/DDBJ databases">
        <title>Draft genome sequence of a rare smut relative, Tilletiaria anomala UBC 951.</title>
        <authorList>
            <consortium name="DOE Joint Genome Institute"/>
            <person name="Toome M."/>
            <person name="Kuo A."/>
            <person name="Henrissat B."/>
            <person name="Lipzen A."/>
            <person name="Tritt A."/>
            <person name="Yoshinaga Y."/>
            <person name="Zane M."/>
            <person name="Barry K."/>
            <person name="Grigoriev I.V."/>
            <person name="Spatafora J.W."/>
            <person name="Aimea M.C."/>
        </authorList>
    </citation>
    <scope>NUCLEOTIDE SEQUENCE [LARGE SCALE GENOMIC DNA]</scope>
    <source>
        <strain evidence="15 16">UBC 951</strain>
    </source>
</reference>
<dbReference type="InterPro" id="IPR001487">
    <property type="entry name" value="Bromodomain"/>
</dbReference>
<evidence type="ECO:0000259" key="14">
    <source>
        <dbReference type="PROSITE" id="PS51805"/>
    </source>
</evidence>
<dbReference type="Gene3D" id="3.30.40.10">
    <property type="entry name" value="Zinc/RING finger domain, C3HC4 (zinc finger)"/>
    <property type="match status" value="2"/>
</dbReference>
<accession>A0A066WK01</accession>
<keyword evidence="3" id="KW-0677">Repeat</keyword>
<dbReference type="Pfam" id="PF10513">
    <property type="entry name" value="EPL1"/>
    <property type="match status" value="1"/>
</dbReference>
<evidence type="ECO:0000313" key="16">
    <source>
        <dbReference type="Proteomes" id="UP000027361"/>
    </source>
</evidence>
<dbReference type="InterPro" id="IPR011011">
    <property type="entry name" value="Znf_FYVE_PHD"/>
</dbReference>
<protein>
    <submittedName>
        <fullName evidence="15">Uncharacterized protein</fullName>
    </submittedName>
</protein>
<dbReference type="InterPro" id="IPR034732">
    <property type="entry name" value="EPHD"/>
</dbReference>
<dbReference type="PROSITE" id="PS50014">
    <property type="entry name" value="BROMODOMAIN_2"/>
    <property type="match status" value="1"/>
</dbReference>
<dbReference type="Pfam" id="PF00439">
    <property type="entry name" value="Bromodomain"/>
    <property type="match status" value="1"/>
</dbReference>
<evidence type="ECO:0000256" key="3">
    <source>
        <dbReference type="ARBA" id="ARBA00022737"/>
    </source>
</evidence>
<feature type="compositionally biased region" description="Basic and acidic residues" evidence="10">
    <location>
        <begin position="873"/>
        <end position="894"/>
    </location>
</feature>
<dbReference type="InterPro" id="IPR001965">
    <property type="entry name" value="Znf_PHD"/>
</dbReference>
<feature type="compositionally biased region" description="Basic and acidic residues" evidence="10">
    <location>
        <begin position="1153"/>
        <end position="1164"/>
    </location>
</feature>
<dbReference type="GeneID" id="25263108"/>
<keyword evidence="6 8" id="KW-0103">Bromodomain</keyword>
<dbReference type="InterPro" id="IPR019786">
    <property type="entry name" value="Zinc_finger_PHD-type_CS"/>
</dbReference>
<comment type="subcellular location">
    <subcellularLocation>
        <location evidence="1">Nucleus</location>
    </subcellularLocation>
</comment>
<dbReference type="RefSeq" id="XP_013245717.1">
    <property type="nucleotide sequence ID" value="XM_013390263.1"/>
</dbReference>
<dbReference type="InterPro" id="IPR019542">
    <property type="entry name" value="Enhancer_polycomb-like_N"/>
</dbReference>
<evidence type="ECO:0000256" key="2">
    <source>
        <dbReference type="ARBA" id="ARBA00022723"/>
    </source>
</evidence>
<dbReference type="EMBL" id="JMSN01000006">
    <property type="protein sequence ID" value="KDN52878.1"/>
    <property type="molecule type" value="Genomic_DNA"/>
</dbReference>
<dbReference type="GO" id="GO:0008270">
    <property type="term" value="F:zinc ion binding"/>
    <property type="evidence" value="ECO:0007669"/>
    <property type="project" value="UniProtKB-KW"/>
</dbReference>
<dbReference type="PANTHER" id="PTHR13793:SF107">
    <property type="entry name" value="BROMODOMAIN-CONTAINING PROTEIN HOMOLOG"/>
    <property type="match status" value="1"/>
</dbReference>
<keyword evidence="7" id="KW-0539">Nucleus</keyword>
<evidence type="ECO:0000256" key="6">
    <source>
        <dbReference type="ARBA" id="ARBA00023117"/>
    </source>
</evidence>
<dbReference type="SUPFAM" id="SSF47370">
    <property type="entry name" value="Bromodomain"/>
    <property type="match status" value="1"/>
</dbReference>
<dbReference type="STRING" id="1037660.A0A066WK01"/>
<dbReference type="GO" id="GO:0005634">
    <property type="term" value="C:nucleus"/>
    <property type="evidence" value="ECO:0007669"/>
    <property type="project" value="UniProtKB-SubCell"/>
</dbReference>
<feature type="domain" description="PHD-type" evidence="14">
    <location>
        <begin position="293"/>
        <end position="433"/>
    </location>
</feature>
<dbReference type="CDD" id="cd05839">
    <property type="entry name" value="PWWP_BRPF"/>
    <property type="match status" value="1"/>
</dbReference>
<feature type="domain" description="Bromo" evidence="11">
    <location>
        <begin position="683"/>
        <end position="745"/>
    </location>
</feature>
<evidence type="ECO:0000256" key="10">
    <source>
        <dbReference type="SAM" id="MobiDB-lite"/>
    </source>
</evidence>
<dbReference type="GO" id="GO:0006325">
    <property type="term" value="P:chromatin organization"/>
    <property type="evidence" value="ECO:0007669"/>
    <property type="project" value="UniProtKB-ARBA"/>
</dbReference>
<dbReference type="PROSITE" id="PS01359">
    <property type="entry name" value="ZF_PHD_1"/>
    <property type="match status" value="1"/>
</dbReference>
<dbReference type="PROSITE" id="PS50812">
    <property type="entry name" value="PWWP"/>
    <property type="match status" value="1"/>
</dbReference>
<feature type="region of interest" description="Disordered" evidence="10">
    <location>
        <begin position="456"/>
        <end position="496"/>
    </location>
</feature>
<feature type="region of interest" description="Disordered" evidence="10">
    <location>
        <begin position="1017"/>
        <end position="1337"/>
    </location>
</feature>
<dbReference type="InterPro" id="IPR019787">
    <property type="entry name" value="Znf_PHD-finger"/>
</dbReference>
<feature type="region of interest" description="Disordered" evidence="10">
    <location>
        <begin position="1409"/>
        <end position="1436"/>
    </location>
</feature>
<dbReference type="Gene3D" id="2.30.30.140">
    <property type="match status" value="1"/>
</dbReference>
<dbReference type="CDD" id="cd04369">
    <property type="entry name" value="Bromodomain"/>
    <property type="match status" value="1"/>
</dbReference>
<dbReference type="Pfam" id="PF00855">
    <property type="entry name" value="PWWP"/>
    <property type="match status" value="1"/>
</dbReference>
<evidence type="ECO:0000256" key="8">
    <source>
        <dbReference type="PROSITE-ProRule" id="PRU00035"/>
    </source>
</evidence>
<feature type="compositionally biased region" description="Basic and acidic residues" evidence="10">
    <location>
        <begin position="976"/>
        <end position="986"/>
    </location>
</feature>
<dbReference type="SMART" id="SM00297">
    <property type="entry name" value="BROMO"/>
    <property type="match status" value="1"/>
</dbReference>
<comment type="caution">
    <text evidence="15">The sequence shown here is derived from an EMBL/GenBank/DDBJ whole genome shotgun (WGS) entry which is preliminary data.</text>
</comment>
<dbReference type="GO" id="GO:0006357">
    <property type="term" value="P:regulation of transcription by RNA polymerase II"/>
    <property type="evidence" value="ECO:0007669"/>
    <property type="project" value="TreeGrafter"/>
</dbReference>
<evidence type="ECO:0000256" key="7">
    <source>
        <dbReference type="ARBA" id="ARBA00023242"/>
    </source>
</evidence>
<dbReference type="FunFam" id="3.30.40.10:FF:000008">
    <property type="entry name" value="Bromodomain containing 1, isoform CRA_a"/>
    <property type="match status" value="1"/>
</dbReference>
<dbReference type="Gene3D" id="1.20.920.10">
    <property type="entry name" value="Bromodomain-like"/>
    <property type="match status" value="1"/>
</dbReference>
<keyword evidence="2" id="KW-0479">Metal-binding</keyword>
<evidence type="ECO:0000256" key="9">
    <source>
        <dbReference type="PROSITE-ProRule" id="PRU00146"/>
    </source>
</evidence>
<feature type="compositionally biased region" description="Polar residues" evidence="10">
    <location>
        <begin position="473"/>
        <end position="486"/>
    </location>
</feature>
<dbReference type="SUPFAM" id="SSF57903">
    <property type="entry name" value="FYVE/PHD zinc finger"/>
    <property type="match status" value="1"/>
</dbReference>
<sequence>MRIDASKSHRHRTLHYTAAGSKSTSALWREHQRRARGGRRCISHAAGSALYNLHLALCSTPAPCFSDCRRSTNAQRWGVEGSAARVTTPSSACVAAMRSHSNGPSHLPLASSLPRVSFRRIPPHEAQQLAQPAGVHQQQIIDFGFNDGREYTRPDTYIRHVEPVESELKKQVEYDMDEQDQAWLDALNAERARNGDDRVSYETFEIIIDRFEKEWFDLMRQVPAKPCPTDVNGADDGEDTKCAICDDGECENSNAIVFCDGCNLAVHQDCYGIPYIPEGQWLCRKCTVSPDRAVSCIFCPHEGGAFKQTSQGKWAHLLCAMWIPETGVSNPVYMEPIDSVERVPKARWKLQCYLCKRKMGACIQCENRSCFTAFHVTCARQAGLLIKATRRRVEGGGGGAVHGDDSGSSATAADDSFGEEYVEALHACCHRHISRDAQVLGGGAPAHGVLAQTAGAGASGRGSVAGSDRDLSRGSTPLINPDSSAAQGVRHADGGHRKSITVKRNKTGKLTFSVSKKKKISKSARAYKKSYRVGLPLVPVYIINRVSDYVRNILLRKKSALLLQLAKFWSLKREARRGAPLLKRLHLEPWTASGSKPYGTGAGTGAAASDEEREKKFIFLSRLRQDLENLRALTELIRKREREKQRQVKLFRATLVGAVLKPYHAELRMALEKIAVLDHRNHFLNPVNKTVITDYYDIVKEPMDWQTICAKCDNFEYTTIDQFERDVRLVADNSILYNKADTSYHKAALKVRAGAQPILTELRAKLGVHHLRDYGIDHEAVAISGETKEELLAHLPALELEPEQPIIELLNNYGDQEMLETIADGARPEIAPRNIVEDLLRLYHRAEHSPTAPAKPKLTRAELKAQRSAQRSETAKRAAALRKERAAAKLEARNAADLPSPAEEQTEAALPPERASRRRRSADAILVAAESSVIPAKRPRRTAATAAPAAPVGALVSAEPEQLSKRQKPASASDESDSRVKRREESQTVAPTTLEVDNVGEWDSFKRFNVGWVLPEGTKRGGRIAAPPPQMAPKPRANKARTKNADREQRAESTKSEFAALDAEETKARARSALAHQPEDEDVGMLESSELSDLEDEELAEGEEGEESDDEPPAGRCRSERARAHLTVSHVSAGDGMHQARTQKRGKHGQFIRKHESTDKERSSKTLSPEMRRWPVTSRSRSPSPSRSKAAADAKKGKARDARVESSGSTSPLSSPLSDDAGLQYGVAAEEDIGDDQCSETEEDITLIADNSKQPQVVGQTSAERRRTIREQGKARTERLGAMRKAQEKKELQRTGKTHDPAVVLRAVQHKMGHGQGRGHAQDDALGSPRDPDELPPGRLVWARFEKWPYFPSEVFAEDSDQVPERVLEHKPSGTVTLVRFFDAKQSWAWVTLDRIRFAFEDLAQDEKLKHPADKRSRKSVREAYRRAEQARAADA</sequence>
<dbReference type="CDD" id="cd15492">
    <property type="entry name" value="PHD_BRPF_JADE_like"/>
    <property type="match status" value="1"/>
</dbReference>
<dbReference type="OrthoDB" id="20839at2759"/>
<feature type="compositionally biased region" description="Basic and acidic residues" evidence="10">
    <location>
        <begin position="1190"/>
        <end position="1204"/>
    </location>
</feature>
<feature type="compositionally biased region" description="Polar residues" evidence="10">
    <location>
        <begin position="1249"/>
        <end position="1262"/>
    </location>
</feature>
<keyword evidence="16" id="KW-1185">Reference proteome</keyword>
<feature type="domain" description="PWWP" evidence="13">
    <location>
        <begin position="1337"/>
        <end position="1402"/>
    </location>
</feature>
<feature type="compositionally biased region" description="Low complexity" evidence="10">
    <location>
        <begin position="942"/>
        <end position="951"/>
    </location>
</feature>
<feature type="compositionally biased region" description="Basic and acidic residues" evidence="10">
    <location>
        <begin position="1263"/>
        <end position="1300"/>
    </location>
</feature>
<feature type="domain" description="PHD-type" evidence="12">
    <location>
        <begin position="239"/>
        <end position="289"/>
    </location>
</feature>
<feature type="region of interest" description="Disordered" evidence="10">
    <location>
        <begin position="937"/>
        <end position="992"/>
    </location>
</feature>
<dbReference type="FunFam" id="3.30.40.10:FF:000007">
    <property type="entry name" value="Bromodomain containing 1, isoform CRA_b"/>
    <property type="match status" value="1"/>
</dbReference>
<dbReference type="Pfam" id="PF13832">
    <property type="entry name" value="zf-HC5HC2H_2"/>
    <property type="match status" value="1"/>
</dbReference>
<dbReference type="Pfam" id="PF13831">
    <property type="entry name" value="PHD_2"/>
    <property type="match status" value="1"/>
</dbReference>